<organism evidence="1 2">
    <name type="scientific">Mycoplasmopsis alligatoris A21JP2</name>
    <dbReference type="NCBI Taxonomy" id="747682"/>
    <lineage>
        <taxon>Bacteria</taxon>
        <taxon>Bacillati</taxon>
        <taxon>Mycoplasmatota</taxon>
        <taxon>Mycoplasmoidales</taxon>
        <taxon>Metamycoplasmataceae</taxon>
        <taxon>Mycoplasmopsis</taxon>
    </lineage>
</organism>
<reference evidence="1 2" key="1">
    <citation type="submission" date="2010-03" db="EMBL/GenBank/DDBJ databases">
        <authorList>
            <person name="Glass J.I."/>
            <person name="Benders G.A."/>
            <person name="Durkin A.S."/>
            <person name="Farmerie W.G."/>
            <person name="Hlavinka K."/>
            <person name="Hostetler J."/>
            <person name="Jackson J."/>
            <person name="May M.A."/>
            <person name="Miller R.H."/>
            <person name="Paralanov V."/>
            <person name="Radune D."/>
            <person name="Szczypinski B."/>
            <person name="Brown D.R."/>
        </authorList>
    </citation>
    <scope>NUCLEOTIDE SEQUENCE [LARGE SCALE GENOMIC DNA]</scope>
    <source>
        <strain evidence="1 2">A21JP2</strain>
    </source>
</reference>
<protein>
    <submittedName>
        <fullName evidence="1">Uncharacterized protein</fullName>
    </submittedName>
</protein>
<evidence type="ECO:0000313" key="2">
    <source>
        <dbReference type="Proteomes" id="UP000004757"/>
    </source>
</evidence>
<dbReference type="STRING" id="747682.MALL_0347"/>
<dbReference type="Proteomes" id="UP000004757">
    <property type="component" value="Unassembled WGS sequence"/>
</dbReference>
<sequence>MKINKTIIFSFLGSALLLGSLLGGFFYYKSKNQVIKTSNLIKEENIKKQNTPQEVFPEWSPEMLNEYVIIEKNKNIFNKNVIAFFIQQTLKRLRVSQKSLKYKYKFNEQLTEFTIWLELKITSDYIARKKYHFSIDVL</sequence>
<proteinExistence type="predicted"/>
<dbReference type="EMBL" id="ADNC01000027">
    <property type="protein sequence ID" value="EFF41285.1"/>
    <property type="molecule type" value="Genomic_DNA"/>
</dbReference>
<dbReference type="AlphaFoldDB" id="D4XWT0"/>
<name>D4XWT0_9BACT</name>
<dbReference type="RefSeq" id="WP_005683914.1">
    <property type="nucleotide sequence ID" value="NZ_ADNC01000027.1"/>
</dbReference>
<accession>D4XWT0</accession>
<comment type="caution">
    <text evidence="1">The sequence shown here is derived from an EMBL/GenBank/DDBJ whole genome shotgun (WGS) entry which is preliminary data.</text>
</comment>
<gene>
    <name evidence="1" type="ORF">MALL_0347</name>
</gene>
<keyword evidence="2" id="KW-1185">Reference proteome</keyword>
<dbReference type="NCBIfam" id="NF045957">
    <property type="entry name" value="MHO_1590_dom"/>
    <property type="match status" value="1"/>
</dbReference>
<evidence type="ECO:0000313" key="1">
    <source>
        <dbReference type="EMBL" id="EFF41285.1"/>
    </source>
</evidence>